<dbReference type="GO" id="GO:0016668">
    <property type="term" value="F:oxidoreductase activity, acting on a sulfur group of donors, NAD(P) as acceptor"/>
    <property type="evidence" value="ECO:0007669"/>
    <property type="project" value="UniProtKB-ARBA"/>
</dbReference>
<evidence type="ECO:0000313" key="7">
    <source>
        <dbReference type="EMBL" id="OGZ71956.1"/>
    </source>
</evidence>
<dbReference type="PRINTS" id="PR00469">
    <property type="entry name" value="PNDRDTASEII"/>
</dbReference>
<dbReference type="Proteomes" id="UP000176774">
    <property type="component" value="Unassembled WGS sequence"/>
</dbReference>
<gene>
    <name evidence="7" type="ORF">A2908_02515</name>
</gene>
<organism evidence="7 8">
    <name type="scientific">Candidatus Staskawiczbacteria bacterium RIFCSPLOWO2_01_FULL_38_12b</name>
    <dbReference type="NCBI Taxonomy" id="1802214"/>
    <lineage>
        <taxon>Bacteria</taxon>
        <taxon>Candidatus Staskawicziibacteriota</taxon>
    </lineage>
</organism>
<dbReference type="InterPro" id="IPR008255">
    <property type="entry name" value="Pyr_nucl-diS_OxRdtase_2_AS"/>
</dbReference>
<comment type="caution">
    <text evidence="7">The sequence shown here is derived from an EMBL/GenBank/DDBJ whole genome shotgun (WGS) entry which is preliminary data.</text>
</comment>
<keyword evidence="1" id="KW-0285">Flavoprotein</keyword>
<dbReference type="AlphaFoldDB" id="A0A1G2IAZ2"/>
<feature type="domain" description="FAD/NAD(P)-binding" evidence="6">
    <location>
        <begin position="2"/>
        <end position="303"/>
    </location>
</feature>
<dbReference type="Gene3D" id="3.50.50.60">
    <property type="entry name" value="FAD/NAD(P)-binding domain"/>
    <property type="match status" value="2"/>
</dbReference>
<evidence type="ECO:0000259" key="6">
    <source>
        <dbReference type="Pfam" id="PF07992"/>
    </source>
</evidence>
<protein>
    <recommendedName>
        <fullName evidence="6">FAD/NAD(P)-binding domain-containing protein</fullName>
    </recommendedName>
</protein>
<dbReference type="PROSITE" id="PS00573">
    <property type="entry name" value="PYRIDINE_REDOX_2"/>
    <property type="match status" value="1"/>
</dbReference>
<sequence length="318" mass="34530">MYDLIIIGAGPAGISAAIYAARQKLNILMLSKDIGGQVAKKAVDIENYPGFDKISGLELVNLYKKQLEANDLEVTLDEVLSIEKPDKYFLVKTTSGKTYESISVVVTSGAESRLLNVPGEEEFSGKGVSYCSLCDGPVFKNKIVAVVGGGNNGFESALFLSNYVPKVYVLEYGATVNADKENQELVAKHKNIEIITNAKVVRIEGKAKPRTEATASSTGVFVESIIYEDLTTGEEKTLEVKGVFVEIGYLPSTSFVKDMAQLNDKQEIMFDHKNLETKTPGLFSAGDCNVSKYKQIVMASGEGAKAALSAYEYIKKQL</sequence>
<name>A0A1G2IAZ2_9BACT</name>
<accession>A0A1G2IAZ2</accession>
<keyword evidence="4" id="KW-1015">Disulfide bond</keyword>
<keyword evidence="3" id="KW-0560">Oxidoreductase</keyword>
<dbReference type="EMBL" id="MHPA01000032">
    <property type="protein sequence ID" value="OGZ71956.1"/>
    <property type="molecule type" value="Genomic_DNA"/>
</dbReference>
<evidence type="ECO:0000256" key="2">
    <source>
        <dbReference type="ARBA" id="ARBA00022827"/>
    </source>
</evidence>
<dbReference type="PANTHER" id="PTHR48105">
    <property type="entry name" value="THIOREDOXIN REDUCTASE 1-RELATED-RELATED"/>
    <property type="match status" value="1"/>
</dbReference>
<evidence type="ECO:0000313" key="8">
    <source>
        <dbReference type="Proteomes" id="UP000176774"/>
    </source>
</evidence>
<dbReference type="PRINTS" id="PR00368">
    <property type="entry name" value="FADPNR"/>
</dbReference>
<dbReference type="InterPro" id="IPR023753">
    <property type="entry name" value="FAD/NAD-binding_dom"/>
</dbReference>
<dbReference type="Pfam" id="PF07992">
    <property type="entry name" value="Pyr_redox_2"/>
    <property type="match status" value="1"/>
</dbReference>
<keyword evidence="2" id="KW-0274">FAD</keyword>
<dbReference type="STRING" id="1802214.A2908_02515"/>
<proteinExistence type="predicted"/>
<evidence type="ECO:0000256" key="4">
    <source>
        <dbReference type="ARBA" id="ARBA00023157"/>
    </source>
</evidence>
<keyword evidence="5" id="KW-0676">Redox-active center</keyword>
<dbReference type="InterPro" id="IPR036188">
    <property type="entry name" value="FAD/NAD-bd_sf"/>
</dbReference>
<evidence type="ECO:0000256" key="5">
    <source>
        <dbReference type="ARBA" id="ARBA00023284"/>
    </source>
</evidence>
<evidence type="ECO:0000256" key="3">
    <source>
        <dbReference type="ARBA" id="ARBA00023002"/>
    </source>
</evidence>
<dbReference type="SUPFAM" id="SSF51905">
    <property type="entry name" value="FAD/NAD(P)-binding domain"/>
    <property type="match status" value="1"/>
</dbReference>
<evidence type="ECO:0000256" key="1">
    <source>
        <dbReference type="ARBA" id="ARBA00022630"/>
    </source>
</evidence>
<dbReference type="InterPro" id="IPR050097">
    <property type="entry name" value="Ferredoxin-NADP_redctase_2"/>
</dbReference>
<reference evidence="7 8" key="1">
    <citation type="journal article" date="2016" name="Nat. Commun.">
        <title>Thousands of microbial genomes shed light on interconnected biogeochemical processes in an aquifer system.</title>
        <authorList>
            <person name="Anantharaman K."/>
            <person name="Brown C.T."/>
            <person name="Hug L.A."/>
            <person name="Sharon I."/>
            <person name="Castelle C.J."/>
            <person name="Probst A.J."/>
            <person name="Thomas B.C."/>
            <person name="Singh A."/>
            <person name="Wilkins M.J."/>
            <person name="Karaoz U."/>
            <person name="Brodie E.L."/>
            <person name="Williams K.H."/>
            <person name="Hubbard S.S."/>
            <person name="Banfield J.F."/>
        </authorList>
    </citation>
    <scope>NUCLEOTIDE SEQUENCE [LARGE SCALE GENOMIC DNA]</scope>
</reference>